<dbReference type="PANTHER" id="PTHR24264">
    <property type="entry name" value="TRYPSIN-RELATED"/>
    <property type="match status" value="1"/>
</dbReference>
<reference evidence="9" key="1">
    <citation type="journal article" date="2023" name="Science">
        <title>Genome structures resolve the early diversification of teleost fishes.</title>
        <authorList>
            <person name="Parey E."/>
            <person name="Louis A."/>
            <person name="Montfort J."/>
            <person name="Bouchez O."/>
            <person name="Roques C."/>
            <person name="Iampietro C."/>
            <person name="Lluch J."/>
            <person name="Castinel A."/>
            <person name="Donnadieu C."/>
            <person name="Desvignes T."/>
            <person name="Floi Bucao C."/>
            <person name="Jouanno E."/>
            <person name="Wen M."/>
            <person name="Mejri S."/>
            <person name="Dirks R."/>
            <person name="Jansen H."/>
            <person name="Henkel C."/>
            <person name="Chen W.J."/>
            <person name="Zahm M."/>
            <person name="Cabau C."/>
            <person name="Klopp C."/>
            <person name="Thompson A.W."/>
            <person name="Robinson-Rechavi M."/>
            <person name="Braasch I."/>
            <person name="Lecointre G."/>
            <person name="Bobe J."/>
            <person name="Postlethwait J.H."/>
            <person name="Berthelot C."/>
            <person name="Roest Crollius H."/>
            <person name="Guiguen Y."/>
        </authorList>
    </citation>
    <scope>NUCLEOTIDE SEQUENCE</scope>
    <source>
        <strain evidence="9">WJC10195</strain>
    </source>
</reference>
<evidence type="ECO:0000256" key="6">
    <source>
        <dbReference type="ARBA" id="ARBA00038868"/>
    </source>
</evidence>
<keyword evidence="3" id="KW-0720">Serine protease</keyword>
<dbReference type="InterPro" id="IPR001254">
    <property type="entry name" value="Trypsin_dom"/>
</dbReference>
<comment type="caution">
    <text evidence="9">The sequence shown here is derived from an EMBL/GenBank/DDBJ whole genome shotgun (WGS) entry which is preliminary data.</text>
</comment>
<comment type="catalytic activity">
    <reaction evidence="5">
        <text>Preferential cleavage: Arg-|-Xaa, Lys-|-Xaa.</text>
        <dbReference type="EC" id="3.4.21.4"/>
    </reaction>
</comment>
<evidence type="ECO:0000256" key="3">
    <source>
        <dbReference type="ARBA" id="ARBA00022825"/>
    </source>
</evidence>
<name>A0A9Q1FL27_SYNKA</name>
<protein>
    <recommendedName>
        <fullName evidence="6">trypsin</fullName>
        <ecNumber evidence="6">3.4.21.4</ecNumber>
    </recommendedName>
</protein>
<dbReference type="PROSITE" id="PS00134">
    <property type="entry name" value="TRYPSIN_HIS"/>
    <property type="match status" value="1"/>
</dbReference>
<dbReference type="InterPro" id="IPR050127">
    <property type="entry name" value="Serine_Proteases_S1"/>
</dbReference>
<keyword evidence="7" id="KW-0732">Signal</keyword>
<dbReference type="GO" id="GO:0006508">
    <property type="term" value="P:proteolysis"/>
    <property type="evidence" value="ECO:0007669"/>
    <property type="project" value="UniProtKB-KW"/>
</dbReference>
<dbReference type="Gene3D" id="2.40.10.10">
    <property type="entry name" value="Trypsin-like serine proteases"/>
    <property type="match status" value="1"/>
</dbReference>
<dbReference type="SUPFAM" id="SSF50494">
    <property type="entry name" value="Trypsin-like serine proteases"/>
    <property type="match status" value="1"/>
</dbReference>
<dbReference type="Pfam" id="PF00089">
    <property type="entry name" value="Trypsin"/>
    <property type="match status" value="1"/>
</dbReference>
<evidence type="ECO:0000256" key="5">
    <source>
        <dbReference type="ARBA" id="ARBA00036320"/>
    </source>
</evidence>
<dbReference type="FunFam" id="2.40.10.10:FF:000166">
    <property type="entry name" value="Trypsin"/>
    <property type="match status" value="1"/>
</dbReference>
<evidence type="ECO:0000256" key="2">
    <source>
        <dbReference type="ARBA" id="ARBA00022801"/>
    </source>
</evidence>
<dbReference type="PANTHER" id="PTHR24264:SF20">
    <property type="entry name" value="TRYPSIN-LIKE"/>
    <property type="match status" value="1"/>
</dbReference>
<organism evidence="9 10">
    <name type="scientific">Synaphobranchus kaupii</name>
    <name type="common">Kaup's arrowtooth eel</name>
    <dbReference type="NCBI Taxonomy" id="118154"/>
    <lineage>
        <taxon>Eukaryota</taxon>
        <taxon>Metazoa</taxon>
        <taxon>Chordata</taxon>
        <taxon>Craniata</taxon>
        <taxon>Vertebrata</taxon>
        <taxon>Euteleostomi</taxon>
        <taxon>Actinopterygii</taxon>
        <taxon>Neopterygii</taxon>
        <taxon>Teleostei</taxon>
        <taxon>Anguilliformes</taxon>
        <taxon>Synaphobranchidae</taxon>
        <taxon>Synaphobranchus</taxon>
    </lineage>
</organism>
<evidence type="ECO:0000256" key="1">
    <source>
        <dbReference type="ARBA" id="ARBA00022670"/>
    </source>
</evidence>
<dbReference type="Proteomes" id="UP001152622">
    <property type="component" value="Chromosome 5"/>
</dbReference>
<dbReference type="GO" id="GO:0005615">
    <property type="term" value="C:extracellular space"/>
    <property type="evidence" value="ECO:0007669"/>
    <property type="project" value="TreeGrafter"/>
</dbReference>
<dbReference type="AlphaFoldDB" id="A0A9Q1FL27"/>
<dbReference type="EC" id="3.4.21.4" evidence="6"/>
<keyword evidence="4" id="KW-1015">Disulfide bond</keyword>
<dbReference type="EMBL" id="JAINUF010000005">
    <property type="protein sequence ID" value="KAJ8360620.1"/>
    <property type="molecule type" value="Genomic_DNA"/>
</dbReference>
<dbReference type="InterPro" id="IPR018114">
    <property type="entry name" value="TRYPSIN_HIS"/>
</dbReference>
<evidence type="ECO:0000256" key="7">
    <source>
        <dbReference type="SAM" id="SignalP"/>
    </source>
</evidence>
<keyword evidence="1" id="KW-0645">Protease</keyword>
<sequence>MNLCVLLQCLFLELLAANCQDLIQGRIVGGYAPAPYSIKYIVSIQTTKGRHFCGGSLVNRYWVLTAAHCNIGTEQIMIVAGDYSLTMQEGTEQYSKPHSFIPHPLFNKSSFNADISTLLNTTKSWFFQRLESLDVYHFQLAKT</sequence>
<keyword evidence="2" id="KW-0378">Hydrolase</keyword>
<dbReference type="OrthoDB" id="6380398at2759"/>
<evidence type="ECO:0000256" key="4">
    <source>
        <dbReference type="ARBA" id="ARBA00023157"/>
    </source>
</evidence>
<feature type="chain" id="PRO_5040193226" description="trypsin" evidence="7">
    <location>
        <begin position="20"/>
        <end position="143"/>
    </location>
</feature>
<proteinExistence type="predicted"/>
<accession>A0A9Q1FL27</accession>
<feature type="domain" description="Peptidase S1" evidence="8">
    <location>
        <begin position="27"/>
        <end position="143"/>
    </location>
</feature>
<dbReference type="PROSITE" id="PS50240">
    <property type="entry name" value="TRYPSIN_DOM"/>
    <property type="match status" value="1"/>
</dbReference>
<feature type="signal peptide" evidence="7">
    <location>
        <begin position="1"/>
        <end position="19"/>
    </location>
</feature>
<gene>
    <name evidence="9" type="ORF">SKAU_G00171450</name>
</gene>
<dbReference type="InterPro" id="IPR009003">
    <property type="entry name" value="Peptidase_S1_PA"/>
</dbReference>
<dbReference type="InterPro" id="IPR043504">
    <property type="entry name" value="Peptidase_S1_PA_chymotrypsin"/>
</dbReference>
<evidence type="ECO:0000313" key="10">
    <source>
        <dbReference type="Proteomes" id="UP001152622"/>
    </source>
</evidence>
<evidence type="ECO:0000313" key="9">
    <source>
        <dbReference type="EMBL" id="KAJ8360620.1"/>
    </source>
</evidence>
<keyword evidence="10" id="KW-1185">Reference proteome</keyword>
<dbReference type="GO" id="GO:0004252">
    <property type="term" value="F:serine-type endopeptidase activity"/>
    <property type="evidence" value="ECO:0007669"/>
    <property type="project" value="UniProtKB-EC"/>
</dbReference>
<evidence type="ECO:0000259" key="8">
    <source>
        <dbReference type="PROSITE" id="PS50240"/>
    </source>
</evidence>